<name>A0A6J1EKS4_CUCMO</name>
<dbReference type="InterPro" id="IPR015797">
    <property type="entry name" value="NUDIX_hydrolase-like_dom_sf"/>
</dbReference>
<evidence type="ECO:0000256" key="7">
    <source>
        <dbReference type="ARBA" id="ARBA00022946"/>
    </source>
</evidence>
<keyword evidence="4" id="KW-0479">Metal-binding</keyword>
<keyword evidence="6" id="KW-0460">Magnesium</keyword>
<organism evidence="10 11">
    <name type="scientific">Cucurbita moschata</name>
    <name type="common">Winter crookneck squash</name>
    <name type="synonym">Cucurbita pepo var. moschata</name>
    <dbReference type="NCBI Taxonomy" id="3662"/>
    <lineage>
        <taxon>Eukaryota</taxon>
        <taxon>Viridiplantae</taxon>
        <taxon>Streptophyta</taxon>
        <taxon>Embryophyta</taxon>
        <taxon>Tracheophyta</taxon>
        <taxon>Spermatophyta</taxon>
        <taxon>Magnoliopsida</taxon>
        <taxon>eudicotyledons</taxon>
        <taxon>Gunneridae</taxon>
        <taxon>Pentapetalae</taxon>
        <taxon>rosids</taxon>
        <taxon>fabids</taxon>
        <taxon>Cucurbitales</taxon>
        <taxon>Cucurbitaceae</taxon>
        <taxon>Cucurbiteae</taxon>
        <taxon>Cucurbita</taxon>
    </lineage>
</organism>
<keyword evidence="10" id="KW-1185">Reference proteome</keyword>
<comment type="subcellular location">
    <subcellularLocation>
        <location evidence="2">Mitochondrion</location>
    </subcellularLocation>
</comment>
<dbReference type="KEGG" id="cmos:111435235"/>
<evidence type="ECO:0000256" key="2">
    <source>
        <dbReference type="ARBA" id="ARBA00004173"/>
    </source>
</evidence>
<evidence type="ECO:0000313" key="11">
    <source>
        <dbReference type="RefSeq" id="XP_022928414.1"/>
    </source>
</evidence>
<dbReference type="PROSITE" id="PS51462">
    <property type="entry name" value="NUDIX"/>
    <property type="match status" value="1"/>
</dbReference>
<dbReference type="SUPFAM" id="SSF55811">
    <property type="entry name" value="Nudix"/>
    <property type="match status" value="1"/>
</dbReference>
<evidence type="ECO:0000256" key="3">
    <source>
        <dbReference type="ARBA" id="ARBA00005582"/>
    </source>
</evidence>
<dbReference type="CDD" id="cd04666">
    <property type="entry name" value="NUDIX_DIPP2_like_Nudt4"/>
    <property type="match status" value="1"/>
</dbReference>
<dbReference type="PANTHER" id="PTHR12629">
    <property type="entry name" value="DIPHOSPHOINOSITOL POLYPHOSPHATE PHOSPHOHYDROLASE"/>
    <property type="match status" value="1"/>
</dbReference>
<dbReference type="InterPro" id="IPR047198">
    <property type="entry name" value="DDP-like_NUDIX"/>
</dbReference>
<evidence type="ECO:0000256" key="8">
    <source>
        <dbReference type="ARBA" id="ARBA00023128"/>
    </source>
</evidence>
<keyword evidence="5" id="KW-0378">Hydrolase</keyword>
<gene>
    <name evidence="11" type="primary">LOC111435235</name>
</gene>
<dbReference type="InterPro" id="IPR020084">
    <property type="entry name" value="NUDIX_hydrolase_CS"/>
</dbReference>
<protein>
    <submittedName>
        <fullName evidence="11">Nudix hydrolase 13, mitochondrial-like</fullName>
    </submittedName>
</protein>
<evidence type="ECO:0000256" key="1">
    <source>
        <dbReference type="ARBA" id="ARBA00001946"/>
    </source>
</evidence>
<evidence type="ECO:0000256" key="4">
    <source>
        <dbReference type="ARBA" id="ARBA00022723"/>
    </source>
</evidence>
<reference evidence="11" key="1">
    <citation type="submission" date="2025-08" db="UniProtKB">
        <authorList>
            <consortium name="RefSeq"/>
        </authorList>
    </citation>
    <scope>IDENTIFICATION</scope>
    <source>
        <tissue evidence="11">Young leaves</tissue>
    </source>
</reference>
<dbReference type="Gene3D" id="3.90.79.10">
    <property type="entry name" value="Nucleoside Triphosphate Pyrophosphohydrolase"/>
    <property type="match status" value="1"/>
</dbReference>
<dbReference type="PANTHER" id="PTHR12629:SF58">
    <property type="entry name" value="NUDIX HYDROLASE 12, MITOCHONDRIAL"/>
    <property type="match status" value="1"/>
</dbReference>
<evidence type="ECO:0000313" key="10">
    <source>
        <dbReference type="Proteomes" id="UP000504609"/>
    </source>
</evidence>
<dbReference type="RefSeq" id="XP_022928414.1">
    <property type="nucleotide sequence ID" value="XM_023072646.1"/>
</dbReference>
<evidence type="ECO:0000256" key="5">
    <source>
        <dbReference type="ARBA" id="ARBA00022801"/>
    </source>
</evidence>
<dbReference type="Proteomes" id="UP000504609">
    <property type="component" value="Unplaced"/>
</dbReference>
<dbReference type="FunFam" id="3.90.79.10:FF:000030">
    <property type="entry name" value="Nudix hydrolase 13 mitochondrial"/>
    <property type="match status" value="1"/>
</dbReference>
<dbReference type="GO" id="GO:0005739">
    <property type="term" value="C:mitochondrion"/>
    <property type="evidence" value="ECO:0007669"/>
    <property type="project" value="UniProtKB-SubCell"/>
</dbReference>
<accession>A0A6J1EKS4</accession>
<dbReference type="PROSITE" id="PS00893">
    <property type="entry name" value="NUDIX_BOX"/>
    <property type="match status" value="1"/>
</dbReference>
<dbReference type="GeneID" id="111435235"/>
<dbReference type="GO" id="GO:0016462">
    <property type="term" value="F:pyrophosphatase activity"/>
    <property type="evidence" value="ECO:0007669"/>
    <property type="project" value="InterPro"/>
</dbReference>
<dbReference type="InterPro" id="IPR000086">
    <property type="entry name" value="NUDIX_hydrolase_dom"/>
</dbReference>
<feature type="domain" description="Nudix hydrolase" evidence="9">
    <location>
        <begin position="18"/>
        <end position="165"/>
    </location>
</feature>
<sequence length="235" mass="26080">MSAVLARTGRDRQRYDDHFRLVSGCIPFRLIEDSDEVHDQCDIENKIEVLMVSSPNRDDLVFPKGGWEDDETILEAACREAVEEAGVKGKLNENPLGVWEFRSKSSQDICSKEGACRGYMFALEVTEELESWPEQGNRHRKWLNVKEAFGLCRYEWMRVALGVFLRVMVGGENIATTTEETSETTPVTVPNVVDCALISSNCCGRPAFGQAQGTSHSAAGIGISRGCRLGITITE</sequence>
<proteinExistence type="inferred from homology"/>
<dbReference type="GO" id="GO:0046872">
    <property type="term" value="F:metal ion binding"/>
    <property type="evidence" value="ECO:0007669"/>
    <property type="project" value="UniProtKB-KW"/>
</dbReference>
<keyword evidence="8" id="KW-0496">Mitochondrion</keyword>
<keyword evidence="7" id="KW-0809">Transit peptide</keyword>
<dbReference type="GO" id="GO:0005634">
    <property type="term" value="C:nucleus"/>
    <property type="evidence" value="ECO:0007669"/>
    <property type="project" value="TreeGrafter"/>
</dbReference>
<dbReference type="Pfam" id="PF00293">
    <property type="entry name" value="NUDIX"/>
    <property type="match status" value="1"/>
</dbReference>
<comment type="cofactor">
    <cofactor evidence="1">
        <name>Mg(2+)</name>
        <dbReference type="ChEBI" id="CHEBI:18420"/>
    </cofactor>
</comment>
<evidence type="ECO:0000259" key="9">
    <source>
        <dbReference type="PROSITE" id="PS51462"/>
    </source>
</evidence>
<evidence type="ECO:0000256" key="6">
    <source>
        <dbReference type="ARBA" id="ARBA00022842"/>
    </source>
</evidence>
<comment type="similarity">
    <text evidence="3">Belongs to the Nudix hydrolase family.</text>
</comment>
<dbReference type="AlphaFoldDB" id="A0A6J1EKS4"/>